<dbReference type="STRING" id="485913.Krac_5033"/>
<comment type="subcellular location">
    <subcellularLocation>
        <location evidence="5">Cell membrane</location>
        <topology evidence="5">Multi-pass membrane protein</topology>
    </subcellularLocation>
    <subcellularLocation>
        <location evidence="1">Membrane</location>
        <topology evidence="1">Multi-pass membrane protein</topology>
    </subcellularLocation>
</comment>
<dbReference type="AlphaFoldDB" id="D6TUF5"/>
<feature type="transmembrane region" description="Helical" evidence="5">
    <location>
        <begin position="202"/>
        <end position="224"/>
    </location>
</feature>
<dbReference type="PANTHER" id="PTHR43229:SF2">
    <property type="entry name" value="NODULATION PROTEIN J"/>
    <property type="match status" value="1"/>
</dbReference>
<sequence>MANEQLSLAQQPATTIALQHSPVAVLSNFFRKTFTIAEWEVRKIRHDFTDLIMRAVQPALWLLVFGEVFTRIRAIPTGKISYLEFMSPGILSQSVLFISIFAGIAIIWERDLGVIHKFLASPTPRGALVLGKALSTGIRSLPQAVVIYLLALLLGVHMYANPLAILGVLVLVMIGAACFSTLSLIIACLLKTRDRVMGIGQVITMPMFFASNAIYPIAIMPSWLQVIAHINPLTYLVDGVRMLMIGDGISAPALLADFGILLVVTTILIIIGAQLYPRIVQ</sequence>
<evidence type="ECO:0000256" key="1">
    <source>
        <dbReference type="ARBA" id="ARBA00004141"/>
    </source>
</evidence>
<dbReference type="InterPro" id="IPR000412">
    <property type="entry name" value="ABC_2_transport"/>
</dbReference>
<evidence type="ECO:0000256" key="5">
    <source>
        <dbReference type="RuleBase" id="RU361157"/>
    </source>
</evidence>
<dbReference type="GO" id="GO:0140359">
    <property type="term" value="F:ABC-type transporter activity"/>
    <property type="evidence" value="ECO:0007669"/>
    <property type="project" value="InterPro"/>
</dbReference>
<dbReference type="InterPro" id="IPR051784">
    <property type="entry name" value="Nod_factor_ABC_transporter"/>
</dbReference>
<dbReference type="InterPro" id="IPR013525">
    <property type="entry name" value="ABC2_TM"/>
</dbReference>
<dbReference type="GO" id="GO:0043190">
    <property type="term" value="C:ATP-binding cassette (ABC) transporter complex"/>
    <property type="evidence" value="ECO:0007669"/>
    <property type="project" value="InterPro"/>
</dbReference>
<evidence type="ECO:0000256" key="4">
    <source>
        <dbReference type="ARBA" id="ARBA00023136"/>
    </source>
</evidence>
<evidence type="ECO:0000313" key="8">
    <source>
        <dbReference type="Proteomes" id="UP000004508"/>
    </source>
</evidence>
<feature type="transmembrane region" description="Helical" evidence="5">
    <location>
        <begin position="90"/>
        <end position="108"/>
    </location>
</feature>
<feature type="transmembrane region" description="Helical" evidence="5">
    <location>
        <begin position="253"/>
        <end position="276"/>
    </location>
</feature>
<keyword evidence="5" id="KW-0813">Transport</keyword>
<organism evidence="7 8">
    <name type="scientific">Ktedonobacter racemifer DSM 44963</name>
    <dbReference type="NCBI Taxonomy" id="485913"/>
    <lineage>
        <taxon>Bacteria</taxon>
        <taxon>Bacillati</taxon>
        <taxon>Chloroflexota</taxon>
        <taxon>Ktedonobacteria</taxon>
        <taxon>Ktedonobacterales</taxon>
        <taxon>Ktedonobacteraceae</taxon>
        <taxon>Ktedonobacter</taxon>
    </lineage>
</organism>
<keyword evidence="8" id="KW-1185">Reference proteome</keyword>
<gene>
    <name evidence="7" type="ORF">Krac_5033</name>
</gene>
<evidence type="ECO:0000256" key="3">
    <source>
        <dbReference type="ARBA" id="ARBA00022989"/>
    </source>
</evidence>
<keyword evidence="2 5" id="KW-0812">Transmembrane</keyword>
<dbReference type="Proteomes" id="UP000004508">
    <property type="component" value="Unassembled WGS sequence"/>
</dbReference>
<dbReference type="EMBL" id="ADVG01000003">
    <property type="protein sequence ID" value="EFH84023.1"/>
    <property type="molecule type" value="Genomic_DNA"/>
</dbReference>
<comment type="caution">
    <text evidence="7">The sequence shown here is derived from an EMBL/GenBank/DDBJ whole genome shotgun (WGS) entry which is preliminary data.</text>
</comment>
<comment type="similarity">
    <text evidence="5">Belongs to the ABC-2 integral membrane protein family.</text>
</comment>
<dbReference type="PROSITE" id="PS51012">
    <property type="entry name" value="ABC_TM2"/>
    <property type="match status" value="1"/>
</dbReference>
<dbReference type="InParanoid" id="D6TUF5"/>
<name>D6TUF5_KTERA</name>
<keyword evidence="3 5" id="KW-1133">Transmembrane helix</keyword>
<dbReference type="eggNOG" id="COG0842">
    <property type="taxonomic scope" value="Bacteria"/>
</dbReference>
<dbReference type="Pfam" id="PF01061">
    <property type="entry name" value="ABC2_membrane"/>
    <property type="match status" value="1"/>
</dbReference>
<accession>D6TUF5</accession>
<feature type="transmembrane region" description="Helical" evidence="5">
    <location>
        <begin position="166"/>
        <end position="190"/>
    </location>
</feature>
<dbReference type="PIRSF" id="PIRSF006648">
    <property type="entry name" value="DrrB"/>
    <property type="match status" value="1"/>
</dbReference>
<evidence type="ECO:0000256" key="2">
    <source>
        <dbReference type="ARBA" id="ARBA00022692"/>
    </source>
</evidence>
<dbReference type="PRINTS" id="PR00164">
    <property type="entry name" value="ABC2TRNSPORT"/>
</dbReference>
<evidence type="ECO:0000259" key="6">
    <source>
        <dbReference type="PROSITE" id="PS51012"/>
    </source>
</evidence>
<evidence type="ECO:0000313" key="7">
    <source>
        <dbReference type="EMBL" id="EFH84023.1"/>
    </source>
</evidence>
<dbReference type="InterPro" id="IPR047817">
    <property type="entry name" value="ABC2_TM_bact-type"/>
</dbReference>
<dbReference type="PANTHER" id="PTHR43229">
    <property type="entry name" value="NODULATION PROTEIN J"/>
    <property type="match status" value="1"/>
</dbReference>
<keyword evidence="4 5" id="KW-0472">Membrane</keyword>
<feature type="transmembrane region" description="Helical" evidence="5">
    <location>
        <begin position="141"/>
        <end position="160"/>
    </location>
</feature>
<keyword evidence="5" id="KW-1003">Cell membrane</keyword>
<proteinExistence type="inferred from homology"/>
<feature type="domain" description="ABC transmembrane type-2" evidence="6">
    <location>
        <begin position="49"/>
        <end position="279"/>
    </location>
</feature>
<reference evidence="7 8" key="1">
    <citation type="journal article" date="2011" name="Stand. Genomic Sci.">
        <title>Non-contiguous finished genome sequence and contextual data of the filamentous soil bacterium Ktedonobacter racemifer type strain (SOSP1-21).</title>
        <authorList>
            <person name="Chang Y.J."/>
            <person name="Land M."/>
            <person name="Hauser L."/>
            <person name="Chertkov O."/>
            <person name="Del Rio T.G."/>
            <person name="Nolan M."/>
            <person name="Copeland A."/>
            <person name="Tice H."/>
            <person name="Cheng J.F."/>
            <person name="Lucas S."/>
            <person name="Han C."/>
            <person name="Goodwin L."/>
            <person name="Pitluck S."/>
            <person name="Ivanova N."/>
            <person name="Ovchinikova G."/>
            <person name="Pati A."/>
            <person name="Chen A."/>
            <person name="Palaniappan K."/>
            <person name="Mavromatis K."/>
            <person name="Liolios K."/>
            <person name="Brettin T."/>
            <person name="Fiebig A."/>
            <person name="Rohde M."/>
            <person name="Abt B."/>
            <person name="Goker M."/>
            <person name="Detter J.C."/>
            <person name="Woyke T."/>
            <person name="Bristow J."/>
            <person name="Eisen J.A."/>
            <person name="Markowitz V."/>
            <person name="Hugenholtz P."/>
            <person name="Kyrpides N.C."/>
            <person name="Klenk H.P."/>
            <person name="Lapidus A."/>
        </authorList>
    </citation>
    <scope>NUCLEOTIDE SEQUENCE [LARGE SCALE GENOMIC DNA]</scope>
    <source>
        <strain evidence="8">DSM 44963</strain>
    </source>
</reference>
<protein>
    <recommendedName>
        <fullName evidence="5">Transport permease protein</fullName>
    </recommendedName>
</protein>
<feature type="transmembrane region" description="Helical" evidence="5">
    <location>
        <begin position="51"/>
        <end position="70"/>
    </location>
</feature>